<dbReference type="SUPFAM" id="SSF63817">
    <property type="entry name" value="Sortase"/>
    <property type="match status" value="1"/>
</dbReference>
<keyword evidence="4" id="KW-1185">Reference proteome</keyword>
<dbReference type="InterPro" id="IPR005754">
    <property type="entry name" value="Sortase"/>
</dbReference>
<feature type="transmembrane region" description="Helical" evidence="2">
    <location>
        <begin position="14"/>
        <end position="38"/>
    </location>
</feature>
<reference evidence="4" key="1">
    <citation type="submission" date="2016-11" db="EMBL/GenBank/DDBJ databases">
        <authorList>
            <person name="Varghese N."/>
            <person name="Submissions S."/>
        </authorList>
    </citation>
    <scope>NUCLEOTIDE SEQUENCE [LARGE SCALE GENOMIC DNA]</scope>
    <source>
        <strain evidence="4">DSM 19514</strain>
    </source>
</reference>
<dbReference type="OrthoDB" id="5242879at2"/>
<keyword evidence="1" id="KW-0378">Hydrolase</keyword>
<dbReference type="Proteomes" id="UP000184295">
    <property type="component" value="Unassembled WGS sequence"/>
</dbReference>
<proteinExistence type="predicted"/>
<evidence type="ECO:0000313" key="4">
    <source>
        <dbReference type="Proteomes" id="UP000184295"/>
    </source>
</evidence>
<keyword evidence="2" id="KW-0472">Membrane</keyword>
<evidence type="ECO:0000313" key="3">
    <source>
        <dbReference type="EMBL" id="SHE93693.1"/>
    </source>
</evidence>
<name>A0A1M4XKA1_9ACTN</name>
<dbReference type="AlphaFoldDB" id="A0A1M4XKA1"/>
<gene>
    <name evidence="3" type="ORF">SAMN02745225_02047</name>
</gene>
<dbReference type="Pfam" id="PF04203">
    <property type="entry name" value="Sortase"/>
    <property type="match status" value="1"/>
</dbReference>
<accession>A0A1M4XKA1</accession>
<keyword evidence="2" id="KW-1133">Transmembrane helix</keyword>
<keyword evidence="2" id="KW-0812">Transmembrane</keyword>
<dbReference type="GO" id="GO:0016787">
    <property type="term" value="F:hydrolase activity"/>
    <property type="evidence" value="ECO:0007669"/>
    <property type="project" value="UniProtKB-KW"/>
</dbReference>
<evidence type="ECO:0000256" key="1">
    <source>
        <dbReference type="ARBA" id="ARBA00022801"/>
    </source>
</evidence>
<evidence type="ECO:0000256" key="2">
    <source>
        <dbReference type="SAM" id="Phobius"/>
    </source>
</evidence>
<dbReference type="InterPro" id="IPR023365">
    <property type="entry name" value="Sortase_dom-sf"/>
</dbReference>
<dbReference type="STRING" id="1121881.SAMN02745225_02047"/>
<dbReference type="EMBL" id="FQUL01000040">
    <property type="protein sequence ID" value="SHE93693.1"/>
    <property type="molecule type" value="Genomic_DNA"/>
</dbReference>
<dbReference type="RefSeq" id="WP_072792112.1">
    <property type="nucleotide sequence ID" value="NZ_FQUL01000040.1"/>
</dbReference>
<protein>
    <submittedName>
        <fullName evidence="3">LPXTG-site transpeptidase (Sortase) family protein</fullName>
    </submittedName>
</protein>
<sequence>MSAKHSSKLSHRFLTLRLAIGVSLLILAVLGATYPLWWANRSNSGAQRLLKSQDKQLVISLKNTYKGKSCSAKPGPGVLNIPSLGLIAPVEQGLSNSVLNVSIGHDPSTPWPGPNSATLLAAHDVSFFSQLNRLPLGSVVTYTVPCATYEFKVTAAVVSAPGKQIHVPSSGAIVMDTCWPPNALFFTPDRYIVTASYVKTLPQDPAAITLSSKLNKSIDLSVNDPAGLPFSALELQNNTQPLGLMSFSGSPSKAFIQSDEPLQLDGVALEGWFVALHAITSNQSSWWSEVAPGVSFPKALVGKEVRQDAPLYVNEDVRGMTPVSVTLTGNLDGQNVKVTETVSGKKLFIATFYLEAR</sequence>
<dbReference type="Gene3D" id="2.40.260.10">
    <property type="entry name" value="Sortase"/>
    <property type="match status" value="1"/>
</dbReference>
<organism evidence="3 4">
    <name type="scientific">Ferrithrix thermotolerans DSM 19514</name>
    <dbReference type="NCBI Taxonomy" id="1121881"/>
    <lineage>
        <taxon>Bacteria</taxon>
        <taxon>Bacillati</taxon>
        <taxon>Actinomycetota</taxon>
        <taxon>Acidimicrobiia</taxon>
        <taxon>Acidimicrobiales</taxon>
        <taxon>Acidimicrobiaceae</taxon>
        <taxon>Ferrithrix</taxon>
    </lineage>
</organism>